<feature type="transmembrane region" description="Helical" evidence="8">
    <location>
        <begin position="365"/>
        <end position="389"/>
    </location>
</feature>
<dbReference type="RefSeq" id="WP_281903885.1">
    <property type="nucleotide sequence ID" value="NZ_BSDI01000060.1"/>
</dbReference>
<dbReference type="Proteomes" id="UP001144280">
    <property type="component" value="Unassembled WGS sequence"/>
</dbReference>
<name>A0ABQ5RA03_9ACTN</name>
<accession>A0ABQ5RA03</accession>
<keyword evidence="6 8" id="KW-0472">Membrane</keyword>
<evidence type="ECO:0000256" key="4">
    <source>
        <dbReference type="ARBA" id="ARBA00022692"/>
    </source>
</evidence>
<feature type="transmembrane region" description="Helical" evidence="8">
    <location>
        <begin position="52"/>
        <end position="70"/>
    </location>
</feature>
<feature type="transmembrane region" description="Helical" evidence="8">
    <location>
        <begin position="270"/>
        <end position="294"/>
    </location>
</feature>
<feature type="transmembrane region" description="Helical" evidence="8">
    <location>
        <begin position="16"/>
        <end position="40"/>
    </location>
</feature>
<evidence type="ECO:0000313" key="10">
    <source>
        <dbReference type="EMBL" id="GLI02391.1"/>
    </source>
</evidence>
<evidence type="ECO:0000256" key="5">
    <source>
        <dbReference type="ARBA" id="ARBA00022989"/>
    </source>
</evidence>
<keyword evidence="2" id="KW-0813">Transport</keyword>
<comment type="subcellular location">
    <subcellularLocation>
        <location evidence="1">Cell membrane</location>
        <topology evidence="1">Multi-pass membrane protein</topology>
    </subcellularLocation>
</comment>
<dbReference type="Gene3D" id="1.20.1250.20">
    <property type="entry name" value="MFS general substrate transporter like domains"/>
    <property type="match status" value="1"/>
</dbReference>
<dbReference type="Pfam" id="PF07690">
    <property type="entry name" value="MFS_1"/>
    <property type="match status" value="1"/>
</dbReference>
<evidence type="ECO:0000256" key="6">
    <source>
        <dbReference type="ARBA" id="ARBA00023136"/>
    </source>
</evidence>
<feature type="transmembrane region" description="Helical" evidence="8">
    <location>
        <begin position="440"/>
        <end position="460"/>
    </location>
</feature>
<dbReference type="InterPro" id="IPR036259">
    <property type="entry name" value="MFS_trans_sf"/>
</dbReference>
<evidence type="ECO:0000259" key="9">
    <source>
        <dbReference type="PROSITE" id="PS50850"/>
    </source>
</evidence>
<feature type="transmembrane region" description="Helical" evidence="8">
    <location>
        <begin position="306"/>
        <end position="323"/>
    </location>
</feature>
<reference evidence="10" key="1">
    <citation type="submission" date="2022-12" db="EMBL/GenBank/DDBJ databases">
        <title>New Phytohabitans aurantiacus sp. RD004123 nov., an actinomycete isolated from soil.</title>
        <authorList>
            <person name="Triningsih D.W."/>
            <person name="Harunari E."/>
            <person name="Igarashi Y."/>
        </authorList>
    </citation>
    <scope>NUCLEOTIDE SEQUENCE</scope>
    <source>
        <strain evidence="10">RD004123</strain>
    </source>
</reference>
<dbReference type="InterPro" id="IPR011701">
    <property type="entry name" value="MFS"/>
</dbReference>
<dbReference type="InterPro" id="IPR020846">
    <property type="entry name" value="MFS_dom"/>
</dbReference>
<evidence type="ECO:0000256" key="8">
    <source>
        <dbReference type="SAM" id="Phobius"/>
    </source>
</evidence>
<evidence type="ECO:0000256" key="7">
    <source>
        <dbReference type="SAM" id="MobiDB-lite"/>
    </source>
</evidence>
<feature type="transmembrane region" description="Helical" evidence="8">
    <location>
        <begin position="145"/>
        <end position="167"/>
    </location>
</feature>
<keyword evidence="11" id="KW-1185">Reference proteome</keyword>
<dbReference type="PROSITE" id="PS50850">
    <property type="entry name" value="MFS"/>
    <property type="match status" value="1"/>
</dbReference>
<evidence type="ECO:0000256" key="1">
    <source>
        <dbReference type="ARBA" id="ARBA00004651"/>
    </source>
</evidence>
<keyword evidence="5 8" id="KW-1133">Transmembrane helix</keyword>
<comment type="caution">
    <text evidence="10">The sequence shown here is derived from an EMBL/GenBank/DDBJ whole genome shotgun (WGS) entry which is preliminary data.</text>
</comment>
<gene>
    <name evidence="10" type="ORF">Pa4123_76690</name>
</gene>
<keyword evidence="4 8" id="KW-0812">Transmembrane</keyword>
<feature type="transmembrane region" description="Helical" evidence="8">
    <location>
        <begin position="203"/>
        <end position="221"/>
    </location>
</feature>
<evidence type="ECO:0000256" key="2">
    <source>
        <dbReference type="ARBA" id="ARBA00022448"/>
    </source>
</evidence>
<feature type="transmembrane region" description="Helical" evidence="8">
    <location>
        <begin position="335"/>
        <end position="353"/>
    </location>
</feature>
<organism evidence="10 11">
    <name type="scientific">Phytohabitans aurantiacus</name>
    <dbReference type="NCBI Taxonomy" id="3016789"/>
    <lineage>
        <taxon>Bacteria</taxon>
        <taxon>Bacillati</taxon>
        <taxon>Actinomycetota</taxon>
        <taxon>Actinomycetes</taxon>
        <taxon>Micromonosporales</taxon>
        <taxon>Micromonosporaceae</taxon>
    </lineage>
</organism>
<dbReference type="Gene3D" id="1.20.1720.10">
    <property type="entry name" value="Multidrug resistance protein D"/>
    <property type="match status" value="1"/>
</dbReference>
<proteinExistence type="predicted"/>
<sequence length="515" mass="53432">MVVPFPRRAIVRRRRAFALLGTVQATLIFTITVVSVPLPAIGTLWGLTRSELILVSAAYALSFSGLLLFGGRLVDRYGGRRLLLTGLAFFAVASTAAAFSNGFEMLVAARFGQGVGAALAAPAAVAVLHRLYADPASHRRAMARWGGLSVLGATAGILTAGVCTWVSWRYMFAPGIAVAILGLLIAPRLVPRSAPVERPQLDLFAAVLATAGVTLVSYGLVVTDQYPWTDPMVAGPLGGGVLLLLLFIAVEARGRSPLLPLSFLDDTSRIVGLLTIAFAAAGASLITLLLGLYLQQIRDWTPLRTSAAFLPYGITLLLAGRLCRRRLERRGPHGVIAFGLTCAAAGLLLLATLDPSTPYTTGILPSLLLVATGLALAFAGATVLSLAGVQARQAGLAGGVMNTAMEVGPTVGLTMLMAVAAARSAHLADAGAVVATTGGYAWAFGAAGVAFALLAMLVTITDRPRRRPDAAPVAALPASNRLALPAAPRRFTPALDTKPSTKRPIPAATGPSPWF</sequence>
<feature type="transmembrane region" description="Helical" evidence="8">
    <location>
        <begin position="111"/>
        <end position="133"/>
    </location>
</feature>
<dbReference type="PANTHER" id="PTHR42718:SF46">
    <property type="entry name" value="BLR6921 PROTEIN"/>
    <property type="match status" value="1"/>
</dbReference>
<dbReference type="PANTHER" id="PTHR42718">
    <property type="entry name" value="MAJOR FACILITATOR SUPERFAMILY MULTIDRUG TRANSPORTER MFSC"/>
    <property type="match status" value="1"/>
</dbReference>
<protein>
    <submittedName>
        <fullName evidence="10">MFS transporter</fullName>
    </submittedName>
</protein>
<feature type="transmembrane region" description="Helical" evidence="8">
    <location>
        <begin position="233"/>
        <end position="250"/>
    </location>
</feature>
<feature type="transmembrane region" description="Helical" evidence="8">
    <location>
        <begin position="82"/>
        <end position="99"/>
    </location>
</feature>
<feature type="region of interest" description="Disordered" evidence="7">
    <location>
        <begin position="489"/>
        <end position="515"/>
    </location>
</feature>
<keyword evidence="3" id="KW-1003">Cell membrane</keyword>
<evidence type="ECO:0000256" key="3">
    <source>
        <dbReference type="ARBA" id="ARBA00022475"/>
    </source>
</evidence>
<feature type="domain" description="Major facilitator superfamily (MFS) profile" evidence="9">
    <location>
        <begin position="16"/>
        <end position="467"/>
    </location>
</feature>
<feature type="transmembrane region" description="Helical" evidence="8">
    <location>
        <begin position="173"/>
        <end position="191"/>
    </location>
</feature>
<evidence type="ECO:0000313" key="11">
    <source>
        <dbReference type="Proteomes" id="UP001144280"/>
    </source>
</evidence>
<dbReference type="SUPFAM" id="SSF103473">
    <property type="entry name" value="MFS general substrate transporter"/>
    <property type="match status" value="1"/>
</dbReference>
<dbReference type="EMBL" id="BSDI01000060">
    <property type="protein sequence ID" value="GLI02391.1"/>
    <property type="molecule type" value="Genomic_DNA"/>
</dbReference>